<organism evidence="4 5">
    <name type="scientific">Maritalea porphyrae</name>
    <dbReference type="NCBI Taxonomy" id="880732"/>
    <lineage>
        <taxon>Bacteria</taxon>
        <taxon>Pseudomonadati</taxon>
        <taxon>Pseudomonadota</taxon>
        <taxon>Alphaproteobacteria</taxon>
        <taxon>Hyphomicrobiales</taxon>
        <taxon>Devosiaceae</taxon>
        <taxon>Maritalea</taxon>
    </lineage>
</organism>
<evidence type="ECO:0000313" key="5">
    <source>
        <dbReference type="Proteomes" id="UP001161405"/>
    </source>
</evidence>
<dbReference type="Proteomes" id="UP001161405">
    <property type="component" value="Unassembled WGS sequence"/>
</dbReference>
<dbReference type="Pfam" id="PF00291">
    <property type="entry name" value="PALP"/>
    <property type="match status" value="1"/>
</dbReference>
<dbReference type="InterPro" id="IPR036052">
    <property type="entry name" value="TrpB-like_PALP_sf"/>
</dbReference>
<evidence type="ECO:0000313" key="4">
    <source>
        <dbReference type="EMBL" id="GLQ18299.1"/>
    </source>
</evidence>
<accession>A0ABQ5UV70</accession>
<proteinExistence type="predicted"/>
<dbReference type="SUPFAM" id="SSF53686">
    <property type="entry name" value="Tryptophan synthase beta subunit-like PLP-dependent enzymes"/>
    <property type="match status" value="1"/>
</dbReference>
<dbReference type="EMBL" id="BSNI01000002">
    <property type="protein sequence ID" value="GLQ18299.1"/>
    <property type="molecule type" value="Genomic_DNA"/>
</dbReference>
<keyword evidence="2" id="KW-0663">Pyridoxal phosphate</keyword>
<dbReference type="InterPro" id="IPR001216">
    <property type="entry name" value="P-phosphate_BS"/>
</dbReference>
<dbReference type="CDD" id="cd01561">
    <property type="entry name" value="CBS_like"/>
    <property type="match status" value="1"/>
</dbReference>
<protein>
    <submittedName>
        <fullName evidence="4">Cysteine synthase A</fullName>
    </submittedName>
</protein>
<name>A0ABQ5UV70_9HYPH</name>
<dbReference type="InterPro" id="IPR050214">
    <property type="entry name" value="Cys_Synth/Cystath_Beta-Synth"/>
</dbReference>
<comment type="cofactor">
    <cofactor evidence="1">
        <name>pyridoxal 5'-phosphate</name>
        <dbReference type="ChEBI" id="CHEBI:597326"/>
    </cofactor>
</comment>
<gene>
    <name evidence="4" type="primary">cysK</name>
    <name evidence="4" type="ORF">GCM10007879_25480</name>
</gene>
<comment type="caution">
    <text evidence="4">The sequence shown here is derived from an EMBL/GenBank/DDBJ whole genome shotgun (WGS) entry which is preliminary data.</text>
</comment>
<dbReference type="PROSITE" id="PS00901">
    <property type="entry name" value="CYS_SYNTHASE"/>
    <property type="match status" value="1"/>
</dbReference>
<evidence type="ECO:0000256" key="1">
    <source>
        <dbReference type="ARBA" id="ARBA00001933"/>
    </source>
</evidence>
<dbReference type="Gene3D" id="3.40.50.1100">
    <property type="match status" value="2"/>
</dbReference>
<dbReference type="RefSeq" id="WP_284365138.1">
    <property type="nucleotide sequence ID" value="NZ_BSNI01000002.1"/>
</dbReference>
<evidence type="ECO:0000259" key="3">
    <source>
        <dbReference type="Pfam" id="PF00291"/>
    </source>
</evidence>
<sequence>MTQHKSVLDAIGNTPLIRLNAVSEATGCDIWGKAEFLNPGQSVKDRAALYIIRDAEKRGLLRPGATIVEGTAGNTGIGLSMVANALGYKSVIVIPDTQSKEKKDSIRLAGATLIEVPAKPYKNPNNYVKLSGRLAEKLNAELPEGAIWAQQFDNVANRQAHIEGTGPEIFEQTGGKVDGFICAVGSGGTLAGVAQALKERNKDIQIGIADPEGAALYSYYTTGEFGSTGSSITEGIGQGRITANLEGLEVDHAFQIPDAEALPYIYDLLAEEGLCLGGSSAINIAGAVRMAKEMGPGKTIVTVLCDYGNRYQTKLFNKDFLNSKGLPVPSFLDNSLDIDIQSVMASDDG</sequence>
<feature type="domain" description="Tryptophan synthase beta chain-like PALP" evidence="3">
    <location>
        <begin position="8"/>
        <end position="306"/>
    </location>
</feature>
<keyword evidence="5" id="KW-1185">Reference proteome</keyword>
<reference evidence="4" key="1">
    <citation type="journal article" date="2014" name="Int. J. Syst. Evol. Microbiol.">
        <title>Complete genome of a new Firmicutes species belonging to the dominant human colonic microbiota ('Ruminococcus bicirculans') reveals two chromosomes and a selective capacity to utilize plant glucans.</title>
        <authorList>
            <consortium name="NISC Comparative Sequencing Program"/>
            <person name="Wegmann U."/>
            <person name="Louis P."/>
            <person name="Goesmann A."/>
            <person name="Henrissat B."/>
            <person name="Duncan S.H."/>
            <person name="Flint H.J."/>
        </authorList>
    </citation>
    <scope>NUCLEOTIDE SEQUENCE</scope>
    <source>
        <strain evidence="4">NBRC 107169</strain>
    </source>
</reference>
<reference evidence="4" key="2">
    <citation type="submission" date="2023-01" db="EMBL/GenBank/DDBJ databases">
        <title>Draft genome sequence of Maritalea porphyrae strain NBRC 107169.</title>
        <authorList>
            <person name="Sun Q."/>
            <person name="Mori K."/>
        </authorList>
    </citation>
    <scope>NUCLEOTIDE SEQUENCE</scope>
    <source>
        <strain evidence="4">NBRC 107169</strain>
    </source>
</reference>
<dbReference type="InterPro" id="IPR001926">
    <property type="entry name" value="TrpB-like_PALP"/>
</dbReference>
<evidence type="ECO:0000256" key="2">
    <source>
        <dbReference type="ARBA" id="ARBA00022898"/>
    </source>
</evidence>
<dbReference type="NCBIfam" id="NF007989">
    <property type="entry name" value="PRK10717.1"/>
    <property type="match status" value="1"/>
</dbReference>
<dbReference type="PANTHER" id="PTHR10314">
    <property type="entry name" value="CYSTATHIONINE BETA-SYNTHASE"/>
    <property type="match status" value="1"/>
</dbReference>